<comment type="similarity">
    <text evidence="10">Belongs to the iron/ascorbate-dependent oxidoreductase family.</text>
</comment>
<keyword evidence="10" id="KW-0560">Oxidoreductase</keyword>
<comment type="catalytic activity">
    <reaction evidence="9">
        <text>L-arginine + 2-oxoglutarate + O2 = guanidine + L-glutamate 5-semialdehyde + succinate + CO2</text>
        <dbReference type="Rhea" id="RHEA:31535"/>
        <dbReference type="ChEBI" id="CHEBI:15379"/>
        <dbReference type="ChEBI" id="CHEBI:16526"/>
        <dbReference type="ChEBI" id="CHEBI:16810"/>
        <dbReference type="ChEBI" id="CHEBI:30031"/>
        <dbReference type="ChEBI" id="CHEBI:30087"/>
        <dbReference type="ChEBI" id="CHEBI:32682"/>
        <dbReference type="ChEBI" id="CHEBI:58066"/>
        <dbReference type="EC" id="1.14.20.7"/>
    </reaction>
</comment>
<dbReference type="InterPro" id="IPR044861">
    <property type="entry name" value="IPNS-like_FE2OG_OXY"/>
</dbReference>
<protein>
    <recommendedName>
        <fullName evidence="4">2-oxoglutarate-dependent ethylene/succinate-forming enzyme</fullName>
        <ecNumber evidence="3">1.13.12.19</ecNumber>
        <ecNumber evidence="2">1.14.20.7</ecNumber>
    </recommendedName>
    <alternativeName>
        <fullName evidence="6">2-oxoglutarate dioxygenase (ethylene-forming)</fullName>
    </alternativeName>
    <alternativeName>
        <fullName evidence="7">2-oxoglutarate/L-arginine monooxygenase/decarboxylase (succinate-forming)</fullName>
    </alternativeName>
</protein>
<dbReference type="SUPFAM" id="SSF51197">
    <property type="entry name" value="Clavaminate synthase-like"/>
    <property type="match status" value="1"/>
</dbReference>
<dbReference type="PROSITE" id="PS51471">
    <property type="entry name" value="FE2OG_OXY"/>
    <property type="match status" value="1"/>
</dbReference>
<dbReference type="RefSeq" id="WP_379954539.1">
    <property type="nucleotide sequence ID" value="NZ_JAUYVI010000002.1"/>
</dbReference>
<feature type="domain" description="Fe2OG dioxygenase" evidence="11">
    <location>
        <begin position="153"/>
        <end position="251"/>
    </location>
</feature>
<dbReference type="Gene3D" id="2.60.120.330">
    <property type="entry name" value="B-lactam Antibiotic, Isopenicillin N Synthase, Chain"/>
    <property type="match status" value="1"/>
</dbReference>
<dbReference type="EC" id="1.13.12.19" evidence="3"/>
<evidence type="ECO:0000256" key="8">
    <source>
        <dbReference type="ARBA" id="ARBA00047725"/>
    </source>
</evidence>
<evidence type="ECO:0000256" key="2">
    <source>
        <dbReference type="ARBA" id="ARBA00012293"/>
    </source>
</evidence>
<evidence type="ECO:0000256" key="9">
    <source>
        <dbReference type="ARBA" id="ARBA00049359"/>
    </source>
</evidence>
<comment type="pathway">
    <text evidence="1">Alkene biosynthesis; ethylene biosynthesis via 2-oxoglutarate.</text>
</comment>
<accession>A0ABU0YHD5</accession>
<dbReference type="InterPro" id="IPR027443">
    <property type="entry name" value="IPNS-like_sf"/>
</dbReference>
<evidence type="ECO:0000256" key="5">
    <source>
        <dbReference type="ARBA" id="ARBA00022666"/>
    </source>
</evidence>
<evidence type="ECO:0000256" key="7">
    <source>
        <dbReference type="ARBA" id="ARBA00031282"/>
    </source>
</evidence>
<evidence type="ECO:0000256" key="6">
    <source>
        <dbReference type="ARBA" id="ARBA00031011"/>
    </source>
</evidence>
<evidence type="ECO:0000313" key="13">
    <source>
        <dbReference type="Proteomes" id="UP001230156"/>
    </source>
</evidence>
<organism evidence="12 13">
    <name type="scientific">Dongia sedimenti</name>
    <dbReference type="NCBI Taxonomy" id="3064282"/>
    <lineage>
        <taxon>Bacteria</taxon>
        <taxon>Pseudomonadati</taxon>
        <taxon>Pseudomonadota</taxon>
        <taxon>Alphaproteobacteria</taxon>
        <taxon>Rhodospirillales</taxon>
        <taxon>Dongiaceae</taxon>
        <taxon>Dongia</taxon>
    </lineage>
</organism>
<evidence type="ECO:0000256" key="10">
    <source>
        <dbReference type="RuleBase" id="RU003682"/>
    </source>
</evidence>
<keyword evidence="10" id="KW-0408">Iron</keyword>
<gene>
    <name evidence="12" type="ORF">Q8A70_05640</name>
</gene>
<keyword evidence="13" id="KW-1185">Reference proteome</keyword>
<comment type="caution">
    <text evidence="12">The sequence shown here is derived from an EMBL/GenBank/DDBJ whole genome shotgun (WGS) entry which is preliminary data.</text>
</comment>
<name>A0ABU0YHD5_9PROT</name>
<dbReference type="EC" id="1.14.20.7" evidence="2"/>
<dbReference type="Proteomes" id="UP001230156">
    <property type="component" value="Unassembled WGS sequence"/>
</dbReference>
<dbReference type="Pfam" id="PF03171">
    <property type="entry name" value="2OG-FeII_Oxy"/>
    <property type="match status" value="1"/>
</dbReference>
<evidence type="ECO:0000256" key="4">
    <source>
        <dbReference type="ARBA" id="ARBA00019045"/>
    </source>
</evidence>
<reference evidence="13" key="1">
    <citation type="submission" date="2023-08" db="EMBL/GenBank/DDBJ databases">
        <title>Rhodospirillaceae gen. nov., a novel taxon isolated from the Yangtze River Yuezi River estuary sludge.</title>
        <authorList>
            <person name="Ruan L."/>
        </authorList>
    </citation>
    <scope>NUCLEOTIDE SEQUENCE [LARGE SCALE GENOMIC DNA]</scope>
    <source>
        <strain evidence="13">R-7</strain>
    </source>
</reference>
<keyword evidence="10" id="KW-0479">Metal-binding</keyword>
<evidence type="ECO:0000256" key="1">
    <source>
        <dbReference type="ARBA" id="ARBA00004767"/>
    </source>
</evidence>
<evidence type="ECO:0000313" key="12">
    <source>
        <dbReference type="EMBL" id="MDQ7247135.1"/>
    </source>
</evidence>
<dbReference type="InterPro" id="IPR005123">
    <property type="entry name" value="Oxoglu/Fe-dep_dioxygenase_dom"/>
</dbReference>
<dbReference type="InterPro" id="IPR050231">
    <property type="entry name" value="Iron_ascorbate_oxido_reductase"/>
</dbReference>
<keyword evidence="5" id="KW-0266">Ethylene biosynthesis</keyword>
<sequence length="296" mass="33400">MLSNAVERVHDCNPVDNPAARLLLEELLARGHAKLQIGRETRRQIDHSFSIAREYFAKPFPEKSSYALSQYVEGYREIGLEYSQVKERPDLTESFSLWNRNRAHTEAAGWIQSCPIHAELRRTVDDLSTYVADLFQTMADKWAPGTPGPRFERASYIQVNYYEPAQHSRDMLQDGHEDGHLITLVTANSPGLEIEIDGKYMPVELGENEMLIMPGSLLTLMTGGAIPPLFHQVKNSRRTDPRYSMMFFVNPEGNQVLEPWIKNASNAGRDVIAEANALPLKFGLPSLEDGTEGRGR</sequence>
<evidence type="ECO:0000259" key="11">
    <source>
        <dbReference type="PROSITE" id="PS51471"/>
    </source>
</evidence>
<comment type="catalytic activity">
    <reaction evidence="8">
        <text>2-oxoglutarate + O2 + 2 H(+) = ethene + 3 CO2 + H2O</text>
        <dbReference type="Rhea" id="RHEA:31523"/>
        <dbReference type="ChEBI" id="CHEBI:15377"/>
        <dbReference type="ChEBI" id="CHEBI:15378"/>
        <dbReference type="ChEBI" id="CHEBI:15379"/>
        <dbReference type="ChEBI" id="CHEBI:16526"/>
        <dbReference type="ChEBI" id="CHEBI:16810"/>
        <dbReference type="ChEBI" id="CHEBI:18153"/>
        <dbReference type="EC" id="1.13.12.19"/>
    </reaction>
</comment>
<proteinExistence type="inferred from homology"/>
<dbReference type="EMBL" id="JAUYVI010000002">
    <property type="protein sequence ID" value="MDQ7247135.1"/>
    <property type="molecule type" value="Genomic_DNA"/>
</dbReference>
<evidence type="ECO:0000256" key="3">
    <source>
        <dbReference type="ARBA" id="ARBA00012531"/>
    </source>
</evidence>
<dbReference type="PANTHER" id="PTHR47990">
    <property type="entry name" value="2-OXOGLUTARATE (2OG) AND FE(II)-DEPENDENT OXYGENASE SUPERFAMILY PROTEIN-RELATED"/>
    <property type="match status" value="1"/>
</dbReference>